<organism evidence="3 4">
    <name type="scientific">Rhodopseudomonas pentothenatexigens</name>
    <dbReference type="NCBI Taxonomy" id="999699"/>
    <lineage>
        <taxon>Bacteria</taxon>
        <taxon>Pseudomonadati</taxon>
        <taxon>Pseudomonadota</taxon>
        <taxon>Alphaproteobacteria</taxon>
        <taxon>Hyphomicrobiales</taxon>
        <taxon>Nitrobacteraceae</taxon>
        <taxon>Rhodopseudomonas</taxon>
    </lineage>
</organism>
<reference evidence="2 5" key="2">
    <citation type="submission" date="2018-07" db="EMBL/GenBank/DDBJ databases">
        <title>Genomic Encyclopedia of Archaeal and Bacterial Type Strains, Phase II (KMG-II): from individual species to whole genera.</title>
        <authorList>
            <person name="Goeker M."/>
        </authorList>
    </citation>
    <scope>NUCLEOTIDE SEQUENCE [LARGE SCALE GENOMIC DNA]</scope>
    <source>
        <strain evidence="2 5">JA575</strain>
    </source>
</reference>
<dbReference type="AlphaFoldDB" id="A0A336JWJ4"/>
<dbReference type="EMBL" id="QRDT01000022">
    <property type="protein sequence ID" value="RED28549.1"/>
    <property type="molecule type" value="Genomic_DNA"/>
</dbReference>
<proteinExistence type="predicted"/>
<evidence type="ECO:0000313" key="5">
    <source>
        <dbReference type="Proteomes" id="UP000256343"/>
    </source>
</evidence>
<dbReference type="Proteomes" id="UP000256343">
    <property type="component" value="Unassembled WGS sequence"/>
</dbReference>
<dbReference type="CDD" id="cd21173">
    <property type="entry name" value="NucC-like"/>
    <property type="match status" value="1"/>
</dbReference>
<dbReference type="Pfam" id="PF20247">
    <property type="entry name" value="DUF6602"/>
    <property type="match status" value="1"/>
</dbReference>
<evidence type="ECO:0000313" key="3">
    <source>
        <dbReference type="EMBL" id="SSW92649.1"/>
    </source>
</evidence>
<feature type="domain" description="DUF6602" evidence="1">
    <location>
        <begin position="28"/>
        <end position="131"/>
    </location>
</feature>
<dbReference type="InterPro" id="IPR046537">
    <property type="entry name" value="DUF6602"/>
</dbReference>
<dbReference type="OrthoDB" id="3765434at2"/>
<dbReference type="Proteomes" id="UP000252631">
    <property type="component" value="Unassembled WGS sequence"/>
</dbReference>
<gene>
    <name evidence="2" type="ORF">BJ125_12277</name>
    <name evidence="3" type="ORF">SAMN05892882_12277</name>
</gene>
<accession>A0A336JWJ4</accession>
<dbReference type="EMBL" id="UFQQ01000022">
    <property type="protein sequence ID" value="SSW92649.1"/>
    <property type="molecule type" value="Genomic_DNA"/>
</dbReference>
<evidence type="ECO:0000313" key="4">
    <source>
        <dbReference type="Proteomes" id="UP000252631"/>
    </source>
</evidence>
<sequence length="282" mass="32295">MNSDDRSSLARSISKQLHRMLEAKKHQAELIQHNLEKGLGNEQALRDLLKWFLPRRFGIGKGKVANSDGKMSRHADLIIYDAFQCPALFVDENENQILPIEGVFEVVEIKTTLTSKTLADAFENLKTVHDLKRRSNLSNNELVTGCPPALNIFAFADERSLHSIADQFDKLSRQYPVEESFSSFSTKSPGYKRHNKRRYLVKSISVLGKGCILHNLDGSIETFDWGDYTLGMFLTGIVTDFEKIALKTPNLTHYLNWIMIDEWRGTNKVEEIRSRWSNTEMD</sequence>
<name>A0A336JWJ4_9BRAD</name>
<reference evidence="3 4" key="1">
    <citation type="submission" date="2017-08" db="EMBL/GenBank/DDBJ databases">
        <authorList>
            <person name="de Groot N.N."/>
        </authorList>
    </citation>
    <scope>NUCLEOTIDE SEQUENCE [LARGE SCALE GENOMIC DNA]</scope>
    <source>
        <strain evidence="3 4">JA575</strain>
    </source>
</reference>
<dbReference type="RefSeq" id="WP_147270256.1">
    <property type="nucleotide sequence ID" value="NZ_QRDT01000022.1"/>
</dbReference>
<keyword evidence="5" id="KW-1185">Reference proteome</keyword>
<protein>
    <recommendedName>
        <fullName evidence="1">DUF6602 domain-containing protein</fullName>
    </recommendedName>
</protein>
<evidence type="ECO:0000313" key="2">
    <source>
        <dbReference type="EMBL" id="RED28549.1"/>
    </source>
</evidence>
<evidence type="ECO:0000259" key="1">
    <source>
        <dbReference type="Pfam" id="PF20247"/>
    </source>
</evidence>